<dbReference type="Proteomes" id="UP000660380">
    <property type="component" value="Unassembled WGS sequence"/>
</dbReference>
<reference evidence="1 2" key="1">
    <citation type="journal article" date="2020" name="ISME J.">
        <title>Comparative genomics reveals insights into cyanobacterial evolution and habitat adaptation.</title>
        <authorList>
            <person name="Chen M.Y."/>
            <person name="Teng W.K."/>
            <person name="Zhao L."/>
            <person name="Hu C.X."/>
            <person name="Zhou Y.K."/>
            <person name="Han B.P."/>
            <person name="Song L.R."/>
            <person name="Shu W.S."/>
        </authorList>
    </citation>
    <scope>NUCLEOTIDE SEQUENCE [LARGE SCALE GENOMIC DNA]</scope>
    <source>
        <strain evidence="1 2">FACHB-248</strain>
    </source>
</reference>
<dbReference type="EMBL" id="JACJTA010000014">
    <property type="protein sequence ID" value="MBD2604701.1"/>
    <property type="molecule type" value="Genomic_DNA"/>
</dbReference>
<evidence type="ECO:0000313" key="1">
    <source>
        <dbReference type="EMBL" id="MBD2604701.1"/>
    </source>
</evidence>
<keyword evidence="2" id="KW-1185">Reference proteome</keyword>
<gene>
    <name evidence="1" type="ORF">H6G81_09200</name>
</gene>
<evidence type="ECO:0000313" key="2">
    <source>
        <dbReference type="Proteomes" id="UP000660380"/>
    </source>
</evidence>
<dbReference type="RefSeq" id="WP_072022128.1">
    <property type="nucleotide sequence ID" value="NZ_JACJTA010000014.1"/>
</dbReference>
<sequence>MNSCPCCSHQLLRHIRSSNVYWFCSHCRQEMPNFEYSSKKARTLSHQTRNLRPYMAIFEGKLPVEAVQLETAVAIKV</sequence>
<name>A0ABR8GP28_9CYAN</name>
<proteinExistence type="predicted"/>
<organism evidence="1 2">
    <name type="scientific">Scytonema hofmannii FACHB-248</name>
    <dbReference type="NCBI Taxonomy" id="1842502"/>
    <lineage>
        <taxon>Bacteria</taxon>
        <taxon>Bacillati</taxon>
        <taxon>Cyanobacteriota</taxon>
        <taxon>Cyanophyceae</taxon>
        <taxon>Nostocales</taxon>
        <taxon>Scytonemataceae</taxon>
        <taxon>Scytonema</taxon>
    </lineage>
</organism>
<comment type="caution">
    <text evidence="1">The sequence shown here is derived from an EMBL/GenBank/DDBJ whole genome shotgun (WGS) entry which is preliminary data.</text>
</comment>
<accession>A0ABR8GP28</accession>
<protein>
    <submittedName>
        <fullName evidence="1">Uncharacterized protein</fullName>
    </submittedName>
</protein>